<feature type="compositionally biased region" description="Low complexity" evidence="1">
    <location>
        <begin position="66"/>
        <end position="78"/>
    </location>
</feature>
<feature type="region of interest" description="Disordered" evidence="1">
    <location>
        <begin position="1"/>
        <end position="146"/>
    </location>
</feature>
<dbReference type="InParanoid" id="A0A165GTH4"/>
<feature type="compositionally biased region" description="Acidic residues" evidence="1">
    <location>
        <begin position="232"/>
        <end position="258"/>
    </location>
</feature>
<dbReference type="AlphaFoldDB" id="A0A165GTH4"/>
<proteinExistence type="predicted"/>
<name>A0A165GTH4_9BASI</name>
<feature type="compositionally biased region" description="Low complexity" evidence="1">
    <location>
        <begin position="162"/>
        <end position="177"/>
    </location>
</feature>
<feature type="region of interest" description="Disordered" evidence="1">
    <location>
        <begin position="162"/>
        <end position="206"/>
    </location>
</feature>
<sequence length="258" mass="27578">MPLLDPRPAHLQHFQMPPAQGASLKRPRDDSFDQWLDSRSASPSASPAPPVQAQGQTLQHAPLRPASPSYSQQSAPAPSHVPNDGERIIKRRRLAPRAMSSVSQQHAESSSAAPGSGSGSGSGSPADTRDNRTPPPRAQMHEYSQINNFLHTLHTLRTHVISPGSEVGTSSVSGPGSPFLPSSQSQSVLQHNHGDREGQSESSCAYEVTNRILGSLALERQKRMGIPGDAQSDAEEDGDEGADGWSGEEVDWEGDMDM</sequence>
<gene>
    <name evidence="2" type="ORF">CALCODRAFT_494954</name>
</gene>
<dbReference type="EMBL" id="KV423951">
    <property type="protein sequence ID" value="KZT58453.1"/>
    <property type="molecule type" value="Genomic_DNA"/>
</dbReference>
<feature type="compositionally biased region" description="Polar residues" evidence="1">
    <location>
        <begin position="180"/>
        <end position="190"/>
    </location>
</feature>
<accession>A0A165GTH4</accession>
<feature type="region of interest" description="Disordered" evidence="1">
    <location>
        <begin position="218"/>
        <end position="258"/>
    </location>
</feature>
<reference evidence="2 3" key="1">
    <citation type="journal article" date="2016" name="Mol. Biol. Evol.">
        <title>Comparative Genomics of Early-Diverging Mushroom-Forming Fungi Provides Insights into the Origins of Lignocellulose Decay Capabilities.</title>
        <authorList>
            <person name="Nagy L.G."/>
            <person name="Riley R."/>
            <person name="Tritt A."/>
            <person name="Adam C."/>
            <person name="Daum C."/>
            <person name="Floudas D."/>
            <person name="Sun H."/>
            <person name="Yadav J.S."/>
            <person name="Pangilinan J."/>
            <person name="Larsson K.H."/>
            <person name="Matsuura K."/>
            <person name="Barry K."/>
            <person name="Labutti K."/>
            <person name="Kuo R."/>
            <person name="Ohm R.A."/>
            <person name="Bhattacharya S.S."/>
            <person name="Shirouzu T."/>
            <person name="Yoshinaga Y."/>
            <person name="Martin F.M."/>
            <person name="Grigoriev I.V."/>
            <person name="Hibbett D.S."/>
        </authorList>
    </citation>
    <scope>NUCLEOTIDE SEQUENCE [LARGE SCALE GENOMIC DNA]</scope>
    <source>
        <strain evidence="2 3">HHB12733</strain>
    </source>
</reference>
<keyword evidence="3" id="KW-1185">Reference proteome</keyword>
<protein>
    <submittedName>
        <fullName evidence="2">Uncharacterized protein</fullName>
    </submittedName>
</protein>
<evidence type="ECO:0000313" key="3">
    <source>
        <dbReference type="Proteomes" id="UP000076842"/>
    </source>
</evidence>
<feature type="compositionally biased region" description="Low complexity" evidence="1">
    <location>
        <begin position="100"/>
        <end position="115"/>
    </location>
</feature>
<evidence type="ECO:0000256" key="1">
    <source>
        <dbReference type="SAM" id="MobiDB-lite"/>
    </source>
</evidence>
<evidence type="ECO:0000313" key="2">
    <source>
        <dbReference type="EMBL" id="KZT58453.1"/>
    </source>
</evidence>
<dbReference type="OrthoDB" id="10654250at2759"/>
<organism evidence="2 3">
    <name type="scientific">Calocera cornea HHB12733</name>
    <dbReference type="NCBI Taxonomy" id="1353952"/>
    <lineage>
        <taxon>Eukaryota</taxon>
        <taxon>Fungi</taxon>
        <taxon>Dikarya</taxon>
        <taxon>Basidiomycota</taxon>
        <taxon>Agaricomycotina</taxon>
        <taxon>Dacrymycetes</taxon>
        <taxon>Dacrymycetales</taxon>
        <taxon>Dacrymycetaceae</taxon>
        <taxon>Calocera</taxon>
    </lineage>
</organism>
<dbReference type="Proteomes" id="UP000076842">
    <property type="component" value="Unassembled WGS sequence"/>
</dbReference>